<keyword evidence="1" id="KW-0472">Membrane</keyword>
<dbReference type="RefSeq" id="WP_340519172.1">
    <property type="nucleotide sequence ID" value="NZ_JBBLXS010000285.1"/>
</dbReference>
<keyword evidence="1" id="KW-1133">Transmembrane helix</keyword>
<reference evidence="2 3" key="1">
    <citation type="journal article" date="2020" name="Harmful Algae">
        <title>Molecular and morphological characterization of a novel dihydroanatoxin-a producing Microcoleus species (cyanobacteria) from the Russian River, California, USA.</title>
        <authorList>
            <person name="Conklin K.Y."/>
            <person name="Stancheva R."/>
            <person name="Otten T.G."/>
            <person name="Fadness R."/>
            <person name="Boyer G.L."/>
            <person name="Read B."/>
            <person name="Zhang X."/>
            <person name="Sheath R.G."/>
        </authorList>
    </citation>
    <scope>NUCLEOTIDE SEQUENCE [LARGE SCALE GENOMIC DNA]</scope>
    <source>
        <strain evidence="2 3">PTRS2</strain>
    </source>
</reference>
<protein>
    <submittedName>
        <fullName evidence="2">Uncharacterized protein</fullName>
    </submittedName>
</protein>
<organism evidence="2 3">
    <name type="scientific">Microcoleus anatoxicus PTRS2</name>
    <dbReference type="NCBI Taxonomy" id="2705321"/>
    <lineage>
        <taxon>Bacteria</taxon>
        <taxon>Bacillati</taxon>
        <taxon>Cyanobacteriota</taxon>
        <taxon>Cyanophyceae</taxon>
        <taxon>Oscillatoriophycideae</taxon>
        <taxon>Oscillatoriales</taxon>
        <taxon>Microcoleaceae</taxon>
        <taxon>Microcoleus</taxon>
        <taxon>Microcoleus anatoxicus</taxon>
    </lineage>
</organism>
<keyword evidence="3" id="KW-1185">Reference proteome</keyword>
<evidence type="ECO:0000313" key="2">
    <source>
        <dbReference type="EMBL" id="MEK0186972.1"/>
    </source>
</evidence>
<evidence type="ECO:0000313" key="3">
    <source>
        <dbReference type="Proteomes" id="UP001384579"/>
    </source>
</evidence>
<dbReference type="Proteomes" id="UP001384579">
    <property type="component" value="Unassembled WGS sequence"/>
</dbReference>
<feature type="transmembrane region" description="Helical" evidence="1">
    <location>
        <begin position="6"/>
        <end position="28"/>
    </location>
</feature>
<keyword evidence="1" id="KW-0812">Transmembrane</keyword>
<dbReference type="EMBL" id="JBBLXS010000285">
    <property type="protein sequence ID" value="MEK0186972.1"/>
    <property type="molecule type" value="Genomic_DNA"/>
</dbReference>
<accession>A0ABU8YRB1</accession>
<gene>
    <name evidence="2" type="ORF">WMG39_19255</name>
</gene>
<evidence type="ECO:0000256" key="1">
    <source>
        <dbReference type="SAM" id="Phobius"/>
    </source>
</evidence>
<sequence length="55" mass="5881">MGIGHWALGIGHWALGIGHWALGIKIFLVPYSLCYSSRQGALVIEPFDSAQGTIA</sequence>
<proteinExistence type="predicted"/>
<comment type="caution">
    <text evidence="2">The sequence shown here is derived from an EMBL/GenBank/DDBJ whole genome shotgun (WGS) entry which is preliminary data.</text>
</comment>
<name>A0ABU8YRB1_9CYAN</name>